<comment type="subcellular location">
    <subcellularLocation>
        <location evidence="1">Membrane</location>
        <topology evidence="1">Multi-pass membrane protein</topology>
    </subcellularLocation>
</comment>
<evidence type="ECO:0000256" key="4">
    <source>
        <dbReference type="ARBA" id="ARBA00022692"/>
    </source>
</evidence>
<evidence type="ECO:0000259" key="8">
    <source>
        <dbReference type="Pfam" id="PF13632"/>
    </source>
</evidence>
<feature type="transmembrane region" description="Helical" evidence="7">
    <location>
        <begin position="305"/>
        <end position="331"/>
    </location>
</feature>
<evidence type="ECO:0000256" key="3">
    <source>
        <dbReference type="ARBA" id="ARBA00022679"/>
    </source>
</evidence>
<dbReference type="InterPro" id="IPR029044">
    <property type="entry name" value="Nucleotide-diphossugar_trans"/>
</dbReference>
<feature type="domain" description="Glycosyltransferase 2-like" evidence="8">
    <location>
        <begin position="149"/>
        <end position="344"/>
    </location>
</feature>
<dbReference type="PANTHER" id="PTHR43867:SF2">
    <property type="entry name" value="CELLULOSE SYNTHASE CATALYTIC SUBUNIT A [UDP-FORMING]"/>
    <property type="match status" value="1"/>
</dbReference>
<feature type="transmembrane region" description="Helical" evidence="7">
    <location>
        <begin position="427"/>
        <end position="451"/>
    </location>
</feature>
<comment type="caution">
    <text evidence="9">The sequence shown here is derived from an EMBL/GenBank/DDBJ whole genome shotgun (WGS) entry which is preliminary data.</text>
</comment>
<dbReference type="SUPFAM" id="SSF53448">
    <property type="entry name" value="Nucleotide-diphospho-sugar transferases"/>
    <property type="match status" value="1"/>
</dbReference>
<keyword evidence="3" id="KW-0808">Transferase</keyword>
<dbReference type="Gene3D" id="3.90.550.10">
    <property type="entry name" value="Spore Coat Polysaccharide Biosynthesis Protein SpsA, Chain A"/>
    <property type="match status" value="1"/>
</dbReference>
<keyword evidence="4 7" id="KW-0812">Transmembrane</keyword>
<dbReference type="Pfam" id="PF13632">
    <property type="entry name" value="Glyco_trans_2_3"/>
    <property type="match status" value="1"/>
</dbReference>
<dbReference type="PANTHER" id="PTHR43867">
    <property type="entry name" value="CELLULOSE SYNTHASE CATALYTIC SUBUNIT A [UDP-FORMING]"/>
    <property type="match status" value="1"/>
</dbReference>
<dbReference type="GO" id="GO:0016757">
    <property type="term" value="F:glycosyltransferase activity"/>
    <property type="evidence" value="ECO:0007669"/>
    <property type="project" value="UniProtKB-KW"/>
</dbReference>
<evidence type="ECO:0000313" key="9">
    <source>
        <dbReference type="EMBL" id="GGI84902.1"/>
    </source>
</evidence>
<evidence type="ECO:0000256" key="5">
    <source>
        <dbReference type="ARBA" id="ARBA00022989"/>
    </source>
</evidence>
<dbReference type="EMBL" id="BMNM01000012">
    <property type="protein sequence ID" value="GGI84902.1"/>
    <property type="molecule type" value="Genomic_DNA"/>
</dbReference>
<dbReference type="AlphaFoldDB" id="A0A830E471"/>
<evidence type="ECO:0000256" key="7">
    <source>
        <dbReference type="SAM" id="Phobius"/>
    </source>
</evidence>
<feature type="transmembrane region" description="Helical" evidence="7">
    <location>
        <begin position="337"/>
        <end position="359"/>
    </location>
</feature>
<proteinExistence type="predicted"/>
<dbReference type="InterPro" id="IPR050321">
    <property type="entry name" value="Glycosyltr_2/OpgH_subfam"/>
</dbReference>
<sequence length="471" mass="53677">MINGPVVFINYETLIMIIYMVITFVSFYPITYQLLIIKRGIRKHDETPSTEGLNMENRSRVRVFIVVPAKSEPLDLIESSMSRLSSLGNEFNITYVLDNYDNETISIIKALGSKYGFKVIHREKPRGFKGGALNHVIKRLGLNDEDYMLVLDIDSVISTDTLRELQRFLGSASAVVPRWTTINRNDSLLARGQWLGYLFFFRVFKALDNLVNWVPILGSGSLVSVGAVRRVGYWPEDVLEDVELGVKFFTGNLRVKYSDNAQVQVEVPVNYMGFLRQQLRWSLGVGRVIRRYFWQVLRRRHGSTVMLYLGQYLAYILQLISILMLAIIDIIGLRIPLWVFASLLVLVVPSLALYLYNLIDLDREYGGDPRRDVFAINSVNLAFIMALPRIAIANLMGLLGIGSIEWVPTPKGSRKWSREGINLLPEFLMTSIVIIAFIFSVIHLTLLNMLITLPYLAGYVRGLWRVINGTL</sequence>
<reference evidence="9" key="1">
    <citation type="journal article" date="2014" name="Int. J. Syst. Evol. Microbiol.">
        <title>Complete genome sequence of Corynebacterium casei LMG S-19264T (=DSM 44701T), isolated from a smear-ripened cheese.</title>
        <authorList>
            <consortium name="US DOE Joint Genome Institute (JGI-PGF)"/>
            <person name="Walter F."/>
            <person name="Albersmeier A."/>
            <person name="Kalinowski J."/>
            <person name="Ruckert C."/>
        </authorList>
    </citation>
    <scope>NUCLEOTIDE SEQUENCE</scope>
    <source>
        <strain evidence="9">JCM 11219</strain>
    </source>
</reference>
<reference evidence="9" key="2">
    <citation type="submission" date="2020-09" db="EMBL/GenBank/DDBJ databases">
        <authorList>
            <person name="Sun Q."/>
            <person name="Ohkuma M."/>
        </authorList>
    </citation>
    <scope>NUCLEOTIDE SEQUENCE</scope>
    <source>
        <strain evidence="9">JCM 11219</strain>
    </source>
</reference>
<keyword evidence="6 7" id="KW-0472">Membrane</keyword>
<gene>
    <name evidence="9" type="ORF">GCM10007112_22330</name>
</gene>
<name>A0A830E471_9CREN</name>
<protein>
    <recommendedName>
        <fullName evidence="8">Glycosyltransferase 2-like domain-containing protein</fullName>
    </recommendedName>
</protein>
<evidence type="ECO:0000256" key="2">
    <source>
        <dbReference type="ARBA" id="ARBA00022676"/>
    </source>
</evidence>
<keyword evidence="2" id="KW-0328">Glycosyltransferase</keyword>
<evidence type="ECO:0000256" key="1">
    <source>
        <dbReference type="ARBA" id="ARBA00004141"/>
    </source>
</evidence>
<keyword evidence="5 7" id="KW-1133">Transmembrane helix</keyword>
<accession>A0A830E471</accession>
<dbReference type="GO" id="GO:0016020">
    <property type="term" value="C:membrane"/>
    <property type="evidence" value="ECO:0007669"/>
    <property type="project" value="UniProtKB-SubCell"/>
</dbReference>
<feature type="transmembrane region" description="Helical" evidence="7">
    <location>
        <begin position="14"/>
        <end position="35"/>
    </location>
</feature>
<evidence type="ECO:0000256" key="6">
    <source>
        <dbReference type="ARBA" id="ARBA00023136"/>
    </source>
</evidence>
<feature type="transmembrane region" description="Helical" evidence="7">
    <location>
        <begin position="380"/>
        <end position="407"/>
    </location>
</feature>
<dbReference type="Proteomes" id="UP000657075">
    <property type="component" value="Unassembled WGS sequence"/>
</dbReference>
<dbReference type="InterPro" id="IPR001173">
    <property type="entry name" value="Glyco_trans_2-like"/>
</dbReference>
<organism evidence="9 10">
    <name type="scientific">Vulcanisaeta souniana JCM 11219</name>
    <dbReference type="NCBI Taxonomy" id="1293586"/>
    <lineage>
        <taxon>Archaea</taxon>
        <taxon>Thermoproteota</taxon>
        <taxon>Thermoprotei</taxon>
        <taxon>Thermoproteales</taxon>
        <taxon>Thermoproteaceae</taxon>
        <taxon>Vulcanisaeta</taxon>
    </lineage>
</organism>
<evidence type="ECO:0000313" key="10">
    <source>
        <dbReference type="Proteomes" id="UP000657075"/>
    </source>
</evidence>